<protein>
    <submittedName>
        <fullName evidence="3">TraR/DksA family transcriptional regulator</fullName>
    </submittedName>
</protein>
<dbReference type="AlphaFoldDB" id="A0A7X5QSE4"/>
<dbReference type="InterPro" id="IPR037187">
    <property type="entry name" value="DnaK_N"/>
</dbReference>
<feature type="region of interest" description="Disordered" evidence="2">
    <location>
        <begin position="32"/>
        <end position="53"/>
    </location>
</feature>
<accession>A0A7X5QSE4</accession>
<reference evidence="3 4" key="1">
    <citation type="journal article" date="2006" name="Int. J. Syst. Evol. Microbiol.">
        <title>Dyella yeojuensis sp. nov., isolated from greenhouse soil in Korea.</title>
        <authorList>
            <person name="Kim B.Y."/>
            <person name="Weon H.Y."/>
            <person name="Lee K.H."/>
            <person name="Seok S.J."/>
            <person name="Kwon S.W."/>
            <person name="Go S.J."/>
            <person name="Stackebrandt E."/>
        </authorList>
    </citation>
    <scope>NUCLEOTIDE SEQUENCE [LARGE SCALE GENOMIC DNA]</scope>
    <source>
        <strain evidence="3 4">DSM 17673</strain>
    </source>
</reference>
<evidence type="ECO:0000313" key="4">
    <source>
        <dbReference type="Proteomes" id="UP000518878"/>
    </source>
</evidence>
<proteinExistence type="predicted"/>
<dbReference type="Proteomes" id="UP000518878">
    <property type="component" value="Unassembled WGS sequence"/>
</dbReference>
<dbReference type="PROSITE" id="PS51128">
    <property type="entry name" value="ZF_DKSA_2"/>
    <property type="match status" value="1"/>
</dbReference>
<feature type="zinc finger region" description="dksA C4-type" evidence="1">
    <location>
        <begin position="92"/>
        <end position="116"/>
    </location>
</feature>
<name>A0A7X5QSE4_9GAMM</name>
<sequence length="127" mass="13998">MAVTQLDATFLAEQKQRLLELRRQLIEVGDAAGEDEQLLQTTAGGEPQDASDDGTRLANLANDEAVLSHNEARIGAVDRALEKIEEGTYGISDGNGEVIPRERLEAVPESCYTVEEAVDQERFSRRR</sequence>
<dbReference type="PANTHER" id="PTHR33823">
    <property type="entry name" value="RNA POLYMERASE-BINDING TRANSCRIPTION FACTOR DKSA-RELATED"/>
    <property type="match status" value="1"/>
</dbReference>
<evidence type="ECO:0000256" key="2">
    <source>
        <dbReference type="SAM" id="MobiDB-lite"/>
    </source>
</evidence>
<gene>
    <name evidence="3" type="ORF">HBF32_03645</name>
</gene>
<evidence type="ECO:0000313" key="3">
    <source>
        <dbReference type="EMBL" id="NID14557.1"/>
    </source>
</evidence>
<dbReference type="EMBL" id="JAAQTL010000001">
    <property type="protein sequence ID" value="NID14557.1"/>
    <property type="molecule type" value="Genomic_DNA"/>
</dbReference>
<evidence type="ECO:0000256" key="1">
    <source>
        <dbReference type="PROSITE-ProRule" id="PRU00510"/>
    </source>
</evidence>
<dbReference type="PANTHER" id="PTHR33823:SF4">
    <property type="entry name" value="GENERAL STRESS PROTEIN 16O"/>
    <property type="match status" value="1"/>
</dbReference>
<dbReference type="SUPFAM" id="SSF109635">
    <property type="entry name" value="DnaK suppressor protein DksA, alpha-hairpin domain"/>
    <property type="match status" value="1"/>
</dbReference>
<organism evidence="3 4">
    <name type="scientific">Luteibacter yeojuensis</name>
    <dbReference type="NCBI Taxonomy" id="345309"/>
    <lineage>
        <taxon>Bacteria</taxon>
        <taxon>Pseudomonadati</taxon>
        <taxon>Pseudomonadota</taxon>
        <taxon>Gammaproteobacteria</taxon>
        <taxon>Lysobacterales</taxon>
        <taxon>Rhodanobacteraceae</taxon>
        <taxon>Luteibacter</taxon>
    </lineage>
</organism>
<dbReference type="Gene3D" id="1.20.120.910">
    <property type="entry name" value="DksA, coiled-coil domain"/>
    <property type="match status" value="1"/>
</dbReference>
<comment type="caution">
    <text evidence="3">The sequence shown here is derived from an EMBL/GenBank/DDBJ whole genome shotgun (WGS) entry which is preliminary data.</text>
</comment>
<keyword evidence="4" id="KW-1185">Reference proteome</keyword>
<dbReference type="RefSeq" id="WP_166698264.1">
    <property type="nucleotide sequence ID" value="NZ_JAAQTL010000001.1"/>
</dbReference>